<evidence type="ECO:0000313" key="3">
    <source>
        <dbReference type="Proteomes" id="UP001158066"/>
    </source>
</evidence>
<keyword evidence="3" id="KW-1185">Reference proteome</keyword>
<dbReference type="InterPro" id="IPR043519">
    <property type="entry name" value="NT_sf"/>
</dbReference>
<evidence type="ECO:0000259" key="1">
    <source>
        <dbReference type="Pfam" id="PF01909"/>
    </source>
</evidence>
<dbReference type="AlphaFoldDB" id="A0AA45WWB3"/>
<dbReference type="CDD" id="cd05403">
    <property type="entry name" value="NT_KNTase_like"/>
    <property type="match status" value="1"/>
</dbReference>
<dbReference type="RefSeq" id="WP_283409256.1">
    <property type="nucleotide sequence ID" value="NZ_FXUF01000006.1"/>
</dbReference>
<evidence type="ECO:0000313" key="2">
    <source>
        <dbReference type="EMBL" id="SMP56606.1"/>
    </source>
</evidence>
<dbReference type="SUPFAM" id="SSF81301">
    <property type="entry name" value="Nucleotidyltransferase"/>
    <property type="match status" value="1"/>
</dbReference>
<dbReference type="InterPro" id="IPR002934">
    <property type="entry name" value="Polymerase_NTP_transf_dom"/>
</dbReference>
<proteinExistence type="predicted"/>
<gene>
    <name evidence="2" type="ORF">SAMN06296020_10687</name>
</gene>
<dbReference type="EMBL" id="FXUF01000006">
    <property type="protein sequence ID" value="SMP56606.1"/>
    <property type="molecule type" value="Genomic_DNA"/>
</dbReference>
<organism evidence="2 3">
    <name type="scientific">Anoxynatronum buryatiense</name>
    <dbReference type="NCBI Taxonomy" id="489973"/>
    <lineage>
        <taxon>Bacteria</taxon>
        <taxon>Bacillati</taxon>
        <taxon>Bacillota</taxon>
        <taxon>Clostridia</taxon>
        <taxon>Eubacteriales</taxon>
        <taxon>Clostridiaceae</taxon>
        <taxon>Anoxynatronum</taxon>
    </lineage>
</organism>
<accession>A0AA45WWB3</accession>
<feature type="domain" description="Polymerase nucleotidyl transferase" evidence="1">
    <location>
        <begin position="8"/>
        <end position="84"/>
    </location>
</feature>
<sequence>MIMTAEIEAIARKISRRFKPAAMYLFGSYAKGTISRNSDIDLCLVIDVDDKRALKRRIHMEIQQEVDLDIVIYTPQQWEKYKNDPARFANIIYREGVNLSGRFH</sequence>
<dbReference type="GO" id="GO:0016779">
    <property type="term" value="F:nucleotidyltransferase activity"/>
    <property type="evidence" value="ECO:0007669"/>
    <property type="project" value="InterPro"/>
</dbReference>
<reference evidence="2" key="1">
    <citation type="submission" date="2017-05" db="EMBL/GenBank/DDBJ databases">
        <authorList>
            <person name="Varghese N."/>
            <person name="Submissions S."/>
        </authorList>
    </citation>
    <scope>NUCLEOTIDE SEQUENCE</scope>
    <source>
        <strain evidence="2">Su22</strain>
    </source>
</reference>
<dbReference type="InterPro" id="IPR052548">
    <property type="entry name" value="Type_VII_TA_antitoxin"/>
</dbReference>
<dbReference type="Pfam" id="PF01909">
    <property type="entry name" value="NTP_transf_2"/>
    <property type="match status" value="1"/>
</dbReference>
<protein>
    <submittedName>
        <fullName evidence="2">Nucleotidyltransferase domain-containing protein</fullName>
    </submittedName>
</protein>
<dbReference type="PANTHER" id="PTHR33933:SF1">
    <property type="entry name" value="PROTEIN ADENYLYLTRANSFERASE MNTA-RELATED"/>
    <property type="match status" value="1"/>
</dbReference>
<dbReference type="Gene3D" id="3.30.460.10">
    <property type="entry name" value="Beta Polymerase, domain 2"/>
    <property type="match status" value="1"/>
</dbReference>
<comment type="caution">
    <text evidence="2">The sequence shown here is derived from an EMBL/GenBank/DDBJ whole genome shotgun (WGS) entry which is preliminary data.</text>
</comment>
<name>A0AA45WWB3_9CLOT</name>
<dbReference type="Proteomes" id="UP001158066">
    <property type="component" value="Unassembled WGS sequence"/>
</dbReference>
<dbReference type="PANTHER" id="PTHR33933">
    <property type="entry name" value="NUCLEOTIDYLTRANSFERASE"/>
    <property type="match status" value="1"/>
</dbReference>